<dbReference type="PANTHER" id="PTHR31001">
    <property type="entry name" value="UNCHARACTERIZED TRANSCRIPTIONAL REGULATORY PROTEIN"/>
    <property type="match status" value="1"/>
</dbReference>
<dbReference type="AlphaFoldDB" id="A0AA39WXX9"/>
<accession>A0AA39WXX9</accession>
<sequence length="724" mass="81170">MSSPAVHLRRNGAPRSCEACRKTKVKCDHSAPCNRCATKGLECVYAVAPATPRFRVARFDVSSGRVRTTRVRERARDQIEEDETSRQEPHQPPALQSVSIHLSVLTGANSRPRSPRQTTLEDVQITTPPVQPTSAFVSPGSYHDLSDLGAATDSSNTTTHTIDRIHLDLGLQIIDFVLAHSTLLQNQLHYVYRVIRMPVVPPKVMLPAVDSLFTTIHNDIPPGDQDAKLRRVIRIFQSSYQPIRATKHSTVDDICRDISGENVRFETIGNVLTMAGLCLIHIPARDFALLDPERRNKQDLMQPFHSITDTVNALLSASPVVNELGVCLKYNQLLLALYRFGDSSQRLYSSFMELTASMYAAGMHQDRAGNSDPAECAGLMYQWRRRCFASVYYMDKVIATNLGRPPLVPRNYCVLDAPLDLDDDELIGPGLDLNLQKLDRNGWNTDGRQRSTTYMRLQYLLATAREEALELHLGMNTCAASAKADAILQRLHMIWENCPKIVKYSSEIWQAGMCPHDIWFLVRFHLDYLYSIFLLRRFNARQNHSSESVSSLLSAAKNVLSIVLVFNEHRDIMREVRSDFSCIFLPYGLPCADVLAMELLHRPEAFSRSSIYNGGSSSTRAELIRELTVFASCLSWMSGKNGSSSKFSRETQKRLTKVLDQIVDNAPSHSTTITGSELQGFGAEPGQGAVLPDTAAPNVGHLFFDWDTSVYWDSHLDFFSQSLM</sequence>
<organism evidence="6 7">
    <name type="scientific">Immersiella caudata</name>
    <dbReference type="NCBI Taxonomy" id="314043"/>
    <lineage>
        <taxon>Eukaryota</taxon>
        <taxon>Fungi</taxon>
        <taxon>Dikarya</taxon>
        <taxon>Ascomycota</taxon>
        <taxon>Pezizomycotina</taxon>
        <taxon>Sordariomycetes</taxon>
        <taxon>Sordariomycetidae</taxon>
        <taxon>Sordariales</taxon>
        <taxon>Lasiosphaeriaceae</taxon>
        <taxon>Immersiella</taxon>
    </lineage>
</organism>
<dbReference type="PROSITE" id="PS50048">
    <property type="entry name" value="ZN2_CY6_FUNGAL_2"/>
    <property type="match status" value="1"/>
</dbReference>
<evidence type="ECO:0000256" key="4">
    <source>
        <dbReference type="SAM" id="MobiDB-lite"/>
    </source>
</evidence>
<dbReference type="GO" id="GO:0005634">
    <property type="term" value="C:nucleus"/>
    <property type="evidence" value="ECO:0007669"/>
    <property type="project" value="UniProtKB-SubCell"/>
</dbReference>
<feature type="region of interest" description="Disordered" evidence="4">
    <location>
        <begin position="67"/>
        <end position="138"/>
    </location>
</feature>
<dbReference type="PROSITE" id="PS00463">
    <property type="entry name" value="ZN2_CY6_FUNGAL_1"/>
    <property type="match status" value="1"/>
</dbReference>
<comment type="caution">
    <text evidence="6">The sequence shown here is derived from an EMBL/GenBank/DDBJ whole genome shotgun (WGS) entry which is preliminary data.</text>
</comment>
<evidence type="ECO:0000259" key="5">
    <source>
        <dbReference type="PROSITE" id="PS50048"/>
    </source>
</evidence>
<protein>
    <recommendedName>
        <fullName evidence="5">Zn(2)-C6 fungal-type domain-containing protein</fullName>
    </recommendedName>
</protein>
<dbReference type="CDD" id="cd00067">
    <property type="entry name" value="GAL4"/>
    <property type="match status" value="1"/>
</dbReference>
<dbReference type="InterPro" id="IPR050613">
    <property type="entry name" value="Sec_Metabolite_Reg"/>
</dbReference>
<dbReference type="PANTHER" id="PTHR31001:SF61">
    <property type="entry name" value="ZN(II)2CYS6 TRANSCRIPTION FACTOR (EUROFUNG)"/>
    <property type="match status" value="1"/>
</dbReference>
<evidence type="ECO:0000313" key="6">
    <source>
        <dbReference type="EMBL" id="KAK0623679.1"/>
    </source>
</evidence>
<dbReference type="Proteomes" id="UP001175000">
    <property type="component" value="Unassembled WGS sequence"/>
</dbReference>
<dbReference type="SUPFAM" id="SSF57701">
    <property type="entry name" value="Zn2/Cys6 DNA-binding domain"/>
    <property type="match status" value="1"/>
</dbReference>
<evidence type="ECO:0000313" key="7">
    <source>
        <dbReference type="Proteomes" id="UP001175000"/>
    </source>
</evidence>
<dbReference type="GO" id="GO:0000981">
    <property type="term" value="F:DNA-binding transcription factor activity, RNA polymerase II-specific"/>
    <property type="evidence" value="ECO:0007669"/>
    <property type="project" value="InterPro"/>
</dbReference>
<feature type="compositionally biased region" description="Polar residues" evidence="4">
    <location>
        <begin position="94"/>
        <end position="136"/>
    </location>
</feature>
<proteinExistence type="predicted"/>
<keyword evidence="3" id="KW-0539">Nucleus</keyword>
<keyword evidence="2" id="KW-0479">Metal-binding</keyword>
<dbReference type="CDD" id="cd12148">
    <property type="entry name" value="fungal_TF_MHR"/>
    <property type="match status" value="1"/>
</dbReference>
<dbReference type="Gene3D" id="4.10.240.10">
    <property type="entry name" value="Zn(2)-C6 fungal-type DNA-binding domain"/>
    <property type="match status" value="1"/>
</dbReference>
<feature type="domain" description="Zn(2)-C6 fungal-type" evidence="5">
    <location>
        <begin position="16"/>
        <end position="45"/>
    </location>
</feature>
<evidence type="ECO:0000256" key="2">
    <source>
        <dbReference type="ARBA" id="ARBA00022723"/>
    </source>
</evidence>
<dbReference type="InterPro" id="IPR007219">
    <property type="entry name" value="XnlR_reg_dom"/>
</dbReference>
<dbReference type="InterPro" id="IPR001138">
    <property type="entry name" value="Zn2Cys6_DnaBD"/>
</dbReference>
<gene>
    <name evidence="6" type="ORF">B0T14DRAFT_427237</name>
</gene>
<dbReference type="GO" id="GO:0003677">
    <property type="term" value="F:DNA binding"/>
    <property type="evidence" value="ECO:0007669"/>
    <property type="project" value="InterPro"/>
</dbReference>
<reference evidence="6" key="1">
    <citation type="submission" date="2023-06" db="EMBL/GenBank/DDBJ databases">
        <title>Genome-scale phylogeny and comparative genomics of the fungal order Sordariales.</title>
        <authorList>
            <consortium name="Lawrence Berkeley National Laboratory"/>
            <person name="Hensen N."/>
            <person name="Bonometti L."/>
            <person name="Westerberg I."/>
            <person name="Brannstrom I.O."/>
            <person name="Guillou S."/>
            <person name="Cros-Aarteil S."/>
            <person name="Calhoun S."/>
            <person name="Haridas S."/>
            <person name="Kuo A."/>
            <person name="Mondo S."/>
            <person name="Pangilinan J."/>
            <person name="Riley R."/>
            <person name="Labutti K."/>
            <person name="Andreopoulos B."/>
            <person name="Lipzen A."/>
            <person name="Chen C."/>
            <person name="Yanf M."/>
            <person name="Daum C."/>
            <person name="Ng V."/>
            <person name="Clum A."/>
            <person name="Steindorff A."/>
            <person name="Ohm R."/>
            <person name="Martin F."/>
            <person name="Silar P."/>
            <person name="Natvig D."/>
            <person name="Lalanne C."/>
            <person name="Gautier V."/>
            <person name="Ament-Velasquez S.L."/>
            <person name="Kruys A."/>
            <person name="Hutchinson M.I."/>
            <person name="Powell A.J."/>
            <person name="Barry K."/>
            <person name="Miller A.N."/>
            <person name="Grigoriev I.V."/>
            <person name="Debuchy R."/>
            <person name="Gladieux P."/>
            <person name="Thoren M.H."/>
            <person name="Johannesson H."/>
        </authorList>
    </citation>
    <scope>NUCLEOTIDE SEQUENCE</scope>
    <source>
        <strain evidence="6">CBS 606.72</strain>
    </source>
</reference>
<evidence type="ECO:0000256" key="1">
    <source>
        <dbReference type="ARBA" id="ARBA00004123"/>
    </source>
</evidence>
<dbReference type="SMART" id="SM00066">
    <property type="entry name" value="GAL4"/>
    <property type="match status" value="1"/>
</dbReference>
<comment type="subcellular location">
    <subcellularLocation>
        <location evidence="1">Nucleus</location>
    </subcellularLocation>
</comment>
<name>A0AA39WXX9_9PEZI</name>
<dbReference type="Pfam" id="PF04082">
    <property type="entry name" value="Fungal_trans"/>
    <property type="match status" value="1"/>
</dbReference>
<feature type="compositionally biased region" description="Basic and acidic residues" evidence="4">
    <location>
        <begin position="70"/>
        <end position="89"/>
    </location>
</feature>
<dbReference type="GO" id="GO:0008270">
    <property type="term" value="F:zinc ion binding"/>
    <property type="evidence" value="ECO:0007669"/>
    <property type="project" value="InterPro"/>
</dbReference>
<dbReference type="Pfam" id="PF00172">
    <property type="entry name" value="Zn_clus"/>
    <property type="match status" value="1"/>
</dbReference>
<dbReference type="InterPro" id="IPR036864">
    <property type="entry name" value="Zn2-C6_fun-type_DNA-bd_sf"/>
</dbReference>
<evidence type="ECO:0000256" key="3">
    <source>
        <dbReference type="ARBA" id="ARBA00023242"/>
    </source>
</evidence>
<keyword evidence="7" id="KW-1185">Reference proteome</keyword>
<dbReference type="EMBL" id="JAULSU010000003">
    <property type="protein sequence ID" value="KAK0623679.1"/>
    <property type="molecule type" value="Genomic_DNA"/>
</dbReference>
<dbReference type="GO" id="GO:0006351">
    <property type="term" value="P:DNA-templated transcription"/>
    <property type="evidence" value="ECO:0007669"/>
    <property type="project" value="InterPro"/>
</dbReference>